<dbReference type="GO" id="GO:0005524">
    <property type="term" value="F:ATP binding"/>
    <property type="evidence" value="ECO:0007669"/>
    <property type="project" value="UniProtKB-UniRule"/>
</dbReference>
<dbReference type="PROSITE" id="PS00108">
    <property type="entry name" value="PROTEIN_KINASE_ST"/>
    <property type="match status" value="1"/>
</dbReference>
<protein>
    <recommendedName>
        <fullName evidence="10">Protein kinase domain-containing protein</fullName>
    </recommendedName>
</protein>
<dbReference type="SUPFAM" id="SSF56112">
    <property type="entry name" value="Protein kinase-like (PK-like)"/>
    <property type="match status" value="1"/>
</dbReference>
<evidence type="ECO:0000256" key="4">
    <source>
        <dbReference type="ARBA" id="ARBA00022741"/>
    </source>
</evidence>
<feature type="compositionally biased region" description="Polar residues" evidence="8">
    <location>
        <begin position="488"/>
        <end position="509"/>
    </location>
</feature>
<keyword evidence="3" id="KW-0808">Transferase</keyword>
<feature type="region of interest" description="Disordered" evidence="8">
    <location>
        <begin position="488"/>
        <end position="515"/>
    </location>
</feature>
<dbReference type="InterPro" id="IPR011009">
    <property type="entry name" value="Kinase-like_dom_sf"/>
</dbReference>
<keyword evidence="5" id="KW-0418">Kinase</keyword>
<dbReference type="GO" id="GO:0032968">
    <property type="term" value="P:positive regulation of transcription elongation by RNA polymerase II"/>
    <property type="evidence" value="ECO:0007669"/>
    <property type="project" value="TreeGrafter"/>
</dbReference>
<evidence type="ECO:0000259" key="10">
    <source>
        <dbReference type="PROSITE" id="PS50011"/>
    </source>
</evidence>
<keyword evidence="9" id="KW-0732">Signal</keyword>
<evidence type="ECO:0000256" key="5">
    <source>
        <dbReference type="ARBA" id="ARBA00022777"/>
    </source>
</evidence>
<dbReference type="GO" id="GO:0008353">
    <property type="term" value="F:RNA polymerase II CTD heptapeptide repeat kinase activity"/>
    <property type="evidence" value="ECO:0007669"/>
    <property type="project" value="TreeGrafter"/>
</dbReference>
<dbReference type="InterPro" id="IPR017441">
    <property type="entry name" value="Protein_kinase_ATP_BS"/>
</dbReference>
<evidence type="ECO:0000313" key="11">
    <source>
        <dbReference type="EMBL" id="CAJ0581202.1"/>
    </source>
</evidence>
<evidence type="ECO:0000313" key="12">
    <source>
        <dbReference type="Proteomes" id="UP001177023"/>
    </source>
</evidence>
<keyword evidence="2" id="KW-0723">Serine/threonine-protein kinase</keyword>
<dbReference type="PANTHER" id="PTHR24056">
    <property type="entry name" value="CELL DIVISION PROTEIN KINASE"/>
    <property type="match status" value="1"/>
</dbReference>
<feature type="non-terminal residue" evidence="11">
    <location>
        <position position="515"/>
    </location>
</feature>
<reference evidence="11" key="1">
    <citation type="submission" date="2023-06" db="EMBL/GenBank/DDBJ databases">
        <authorList>
            <person name="Delattre M."/>
        </authorList>
    </citation>
    <scope>NUCLEOTIDE SEQUENCE</scope>
    <source>
        <strain evidence="11">AF72</strain>
    </source>
</reference>
<dbReference type="Gene3D" id="1.10.510.10">
    <property type="entry name" value="Transferase(Phosphotransferase) domain 1"/>
    <property type="match status" value="1"/>
</dbReference>
<evidence type="ECO:0000256" key="7">
    <source>
        <dbReference type="PROSITE-ProRule" id="PRU10141"/>
    </source>
</evidence>
<dbReference type="PROSITE" id="PS00107">
    <property type="entry name" value="PROTEIN_KINASE_ATP"/>
    <property type="match status" value="1"/>
</dbReference>
<dbReference type="Pfam" id="PF00069">
    <property type="entry name" value="Pkinase"/>
    <property type="match status" value="1"/>
</dbReference>
<evidence type="ECO:0000256" key="9">
    <source>
        <dbReference type="SAM" id="SignalP"/>
    </source>
</evidence>
<evidence type="ECO:0000256" key="2">
    <source>
        <dbReference type="ARBA" id="ARBA00022527"/>
    </source>
</evidence>
<evidence type="ECO:0000256" key="6">
    <source>
        <dbReference type="ARBA" id="ARBA00022840"/>
    </source>
</evidence>
<dbReference type="AlphaFoldDB" id="A0AA36D7H7"/>
<sequence length="515" mass="58636">MINLLLFIFFAYHGGFSAKFPGLTECFCNEDDTNGLYPCNEDVCNAPKCVIQGQTNNVTNEKLVYACAHDAGIDDKCYVHMNRKGVVTFHCYCSHEAHCNLHYQELSAKLEFATRTRRIPFMRSAVRVKPEIVIMDKSEDEKTIPNYSDQELNRMTISFANPVYEEPPLEEPPPKHWGSQRLDDYKIDAKIGQGAYGKIYKAVKKHTGEVVVLKKFAMDDRRPSVGLEREVELLRPISHQNIIRLIDMIVEKSKEADDDDPVAHYLVLEFVHHDLYGLLNTDSVMFTVPQIGALFKQLMEFIMHRDIKSTNILVSNRGVVKLADFGLGTYYHTGAERRVHTNEVCTLWYRPPELLYGEECYGASVDIWSCGCVLAEMFLRRALIAAQTEAAQIDAIHKASEEIPLYPKYVQICGTPTKATWPEFFVMPKYKALAPSKVYPRSLRSHLEFVPFEPFDLLDKILVSNPGKRPRAVDILDHPFMKNTLVTQPDATNYSSNPATQSAPETYQGTFRFAP</sequence>
<dbReference type="GO" id="GO:0030332">
    <property type="term" value="F:cyclin binding"/>
    <property type="evidence" value="ECO:0007669"/>
    <property type="project" value="TreeGrafter"/>
</dbReference>
<gene>
    <name evidence="11" type="ORF">MSPICULIGERA_LOCUS19368</name>
</gene>
<keyword evidence="4 7" id="KW-0547">Nucleotide-binding</keyword>
<dbReference type="Proteomes" id="UP001177023">
    <property type="component" value="Unassembled WGS sequence"/>
</dbReference>
<feature type="chain" id="PRO_5041383025" description="Protein kinase domain-containing protein" evidence="9">
    <location>
        <begin position="18"/>
        <end position="515"/>
    </location>
</feature>
<dbReference type="EMBL" id="CATQJA010002662">
    <property type="protein sequence ID" value="CAJ0581202.1"/>
    <property type="molecule type" value="Genomic_DNA"/>
</dbReference>
<evidence type="ECO:0000256" key="8">
    <source>
        <dbReference type="SAM" id="MobiDB-lite"/>
    </source>
</evidence>
<dbReference type="InterPro" id="IPR050108">
    <property type="entry name" value="CDK"/>
</dbReference>
<feature type="binding site" evidence="7">
    <location>
        <position position="214"/>
    </location>
    <ligand>
        <name>ATP</name>
        <dbReference type="ChEBI" id="CHEBI:30616"/>
    </ligand>
</feature>
<dbReference type="PROSITE" id="PS50011">
    <property type="entry name" value="PROTEIN_KINASE_DOM"/>
    <property type="match status" value="1"/>
</dbReference>
<dbReference type="InterPro" id="IPR008271">
    <property type="entry name" value="Ser/Thr_kinase_AS"/>
</dbReference>
<comment type="caution">
    <text evidence="11">The sequence shown here is derived from an EMBL/GenBank/DDBJ whole genome shotgun (WGS) entry which is preliminary data.</text>
</comment>
<dbReference type="InterPro" id="IPR000719">
    <property type="entry name" value="Prot_kinase_dom"/>
</dbReference>
<keyword evidence="12" id="KW-1185">Reference proteome</keyword>
<dbReference type="Gene3D" id="3.30.200.20">
    <property type="entry name" value="Phosphorylase Kinase, domain 1"/>
    <property type="match status" value="1"/>
</dbReference>
<name>A0AA36D7H7_9BILA</name>
<feature type="signal peptide" evidence="9">
    <location>
        <begin position="1"/>
        <end position="17"/>
    </location>
</feature>
<feature type="domain" description="Protein kinase" evidence="10">
    <location>
        <begin position="185"/>
        <end position="481"/>
    </location>
</feature>
<accession>A0AA36D7H7</accession>
<comment type="similarity">
    <text evidence="1">Belongs to the protein kinase superfamily. CMGC Ser/Thr protein kinase family. CDC2/CDKX subfamily.</text>
</comment>
<evidence type="ECO:0000256" key="3">
    <source>
        <dbReference type="ARBA" id="ARBA00022679"/>
    </source>
</evidence>
<evidence type="ECO:0000256" key="1">
    <source>
        <dbReference type="ARBA" id="ARBA00006485"/>
    </source>
</evidence>
<organism evidence="11 12">
    <name type="scientific">Mesorhabditis spiculigera</name>
    <dbReference type="NCBI Taxonomy" id="96644"/>
    <lineage>
        <taxon>Eukaryota</taxon>
        <taxon>Metazoa</taxon>
        <taxon>Ecdysozoa</taxon>
        <taxon>Nematoda</taxon>
        <taxon>Chromadorea</taxon>
        <taxon>Rhabditida</taxon>
        <taxon>Rhabditina</taxon>
        <taxon>Rhabditomorpha</taxon>
        <taxon>Rhabditoidea</taxon>
        <taxon>Rhabditidae</taxon>
        <taxon>Mesorhabditinae</taxon>
        <taxon>Mesorhabditis</taxon>
    </lineage>
</organism>
<dbReference type="PANTHER" id="PTHR24056:SF546">
    <property type="entry name" value="CYCLIN-DEPENDENT KINASE 12"/>
    <property type="match status" value="1"/>
</dbReference>
<proteinExistence type="inferred from homology"/>
<dbReference type="GO" id="GO:0008024">
    <property type="term" value="C:cyclin/CDK positive transcription elongation factor complex"/>
    <property type="evidence" value="ECO:0007669"/>
    <property type="project" value="TreeGrafter"/>
</dbReference>
<dbReference type="SMART" id="SM00220">
    <property type="entry name" value="S_TKc"/>
    <property type="match status" value="1"/>
</dbReference>
<keyword evidence="6 7" id="KW-0067">ATP-binding</keyword>